<dbReference type="GO" id="GO:0007165">
    <property type="term" value="P:signal transduction"/>
    <property type="evidence" value="ECO:0007669"/>
    <property type="project" value="UniProtKB-KW"/>
</dbReference>
<dbReference type="InterPro" id="IPR003660">
    <property type="entry name" value="HAMP_dom"/>
</dbReference>
<comment type="caution">
    <text evidence="8">The sequence shown here is derived from an EMBL/GenBank/DDBJ whole genome shotgun (WGS) entry which is preliminary data.</text>
</comment>
<dbReference type="GO" id="GO:0016020">
    <property type="term" value="C:membrane"/>
    <property type="evidence" value="ECO:0007669"/>
    <property type="project" value="InterPro"/>
</dbReference>
<dbReference type="Gene3D" id="1.10.287.950">
    <property type="entry name" value="Methyl-accepting chemotaxis protein"/>
    <property type="match status" value="1"/>
</dbReference>
<feature type="transmembrane region" description="Helical" evidence="5">
    <location>
        <begin position="301"/>
        <end position="324"/>
    </location>
</feature>
<dbReference type="Gene3D" id="3.30.450.20">
    <property type="entry name" value="PAS domain"/>
    <property type="match status" value="2"/>
</dbReference>
<dbReference type="CDD" id="cd12913">
    <property type="entry name" value="PDC1_MCP_like"/>
    <property type="match status" value="1"/>
</dbReference>
<feature type="coiled-coil region" evidence="4">
    <location>
        <begin position="432"/>
        <end position="491"/>
    </location>
</feature>
<dbReference type="SMART" id="SM00283">
    <property type="entry name" value="MA"/>
    <property type="match status" value="1"/>
</dbReference>
<keyword evidence="5" id="KW-0472">Membrane</keyword>
<dbReference type="SMART" id="SM00304">
    <property type="entry name" value="HAMP"/>
    <property type="match status" value="1"/>
</dbReference>
<dbReference type="SUPFAM" id="SSF58104">
    <property type="entry name" value="Methyl-accepting chemotaxis protein (MCP) signaling domain"/>
    <property type="match status" value="1"/>
</dbReference>
<dbReference type="CDD" id="cd12912">
    <property type="entry name" value="PDC2_MCP_like"/>
    <property type="match status" value="1"/>
</dbReference>
<evidence type="ECO:0000256" key="3">
    <source>
        <dbReference type="PROSITE-ProRule" id="PRU00284"/>
    </source>
</evidence>
<feature type="domain" description="HAMP" evidence="7">
    <location>
        <begin position="325"/>
        <end position="377"/>
    </location>
</feature>
<keyword evidence="1 3" id="KW-0807">Transducer</keyword>
<evidence type="ECO:0000256" key="1">
    <source>
        <dbReference type="ARBA" id="ARBA00023224"/>
    </source>
</evidence>
<dbReference type="CDD" id="cd06225">
    <property type="entry name" value="HAMP"/>
    <property type="match status" value="1"/>
</dbReference>
<evidence type="ECO:0000313" key="9">
    <source>
        <dbReference type="Proteomes" id="UP000563151"/>
    </source>
</evidence>
<dbReference type="InterPro" id="IPR029151">
    <property type="entry name" value="Sensor-like_sf"/>
</dbReference>
<feature type="domain" description="Methyl-accepting transducer" evidence="6">
    <location>
        <begin position="396"/>
        <end position="647"/>
    </location>
</feature>
<protein>
    <submittedName>
        <fullName evidence="8">Methyl-accepting chemotaxis protein</fullName>
    </submittedName>
</protein>
<name>A0A923E6G9_CLOTT</name>
<dbReference type="PROSITE" id="PS50885">
    <property type="entry name" value="HAMP"/>
    <property type="match status" value="1"/>
</dbReference>
<evidence type="ECO:0000259" key="7">
    <source>
        <dbReference type="PROSITE" id="PS50885"/>
    </source>
</evidence>
<gene>
    <name evidence="8" type="ORF">HGG79_06350</name>
</gene>
<dbReference type="EMBL" id="JAAZWO010000005">
    <property type="protein sequence ID" value="MBC2397397.1"/>
    <property type="molecule type" value="Genomic_DNA"/>
</dbReference>
<reference evidence="8 9" key="1">
    <citation type="submission" date="2020-04" db="EMBL/GenBank/DDBJ databases">
        <title>Genomic insights into acetone-butanol-ethanol (ABE) fermentation by sequencing solventogenic clostridia strains.</title>
        <authorList>
            <person name="Brown S."/>
        </authorList>
    </citation>
    <scope>NUCLEOTIDE SEQUENCE [LARGE SCALE GENOMIC DNA]</scope>
    <source>
        <strain evidence="8 9">DJ011</strain>
    </source>
</reference>
<keyword evidence="5" id="KW-0812">Transmembrane</keyword>
<dbReference type="RefSeq" id="WP_035144431.1">
    <property type="nucleotide sequence ID" value="NZ_JAAZWO010000005.1"/>
</dbReference>
<dbReference type="Pfam" id="PF22673">
    <property type="entry name" value="MCP-like_PDC_1"/>
    <property type="match status" value="1"/>
</dbReference>
<evidence type="ECO:0000259" key="6">
    <source>
        <dbReference type="PROSITE" id="PS50111"/>
    </source>
</evidence>
<proteinExistence type="inferred from homology"/>
<dbReference type="Proteomes" id="UP000563151">
    <property type="component" value="Unassembled WGS sequence"/>
</dbReference>
<dbReference type="InterPro" id="IPR004089">
    <property type="entry name" value="MCPsignal_dom"/>
</dbReference>
<evidence type="ECO:0000256" key="4">
    <source>
        <dbReference type="SAM" id="Coils"/>
    </source>
</evidence>
<dbReference type="Pfam" id="PF00015">
    <property type="entry name" value="MCPsignal"/>
    <property type="match status" value="1"/>
</dbReference>
<feature type="transmembrane region" description="Helical" evidence="5">
    <location>
        <begin position="12"/>
        <end position="31"/>
    </location>
</feature>
<keyword evidence="9" id="KW-1185">Reference proteome</keyword>
<dbReference type="PROSITE" id="PS50111">
    <property type="entry name" value="CHEMOTAXIS_TRANSDUC_2"/>
    <property type="match status" value="1"/>
</dbReference>
<dbReference type="PANTHER" id="PTHR32089">
    <property type="entry name" value="METHYL-ACCEPTING CHEMOTAXIS PROTEIN MCPB"/>
    <property type="match status" value="1"/>
</dbReference>
<sequence length="683" mass="75613">MKFKSIKSKIIASVLPIIIISTLSLTFISYFSSKKIINNEIQNKMNNQLAANIEEIQKKLLKHAQITQSLSKTVESCYKILKKDTYASLLKRVIDTNADTLGCGVWFEPYKLDKKIKFFAPYAYKDNGSIKYTDEYSADNSNYNENDWYKIGVNSTKGVVWSAPYIDSVTKISMVTSTSPLYDGSNKFIGVTTGDISLSTIQNIIQNIKIGTKGRAFLIDSNGTYIADKDASKILTKKIIQEENSALVSLGNTILGKEKGEASFKNENGINNVYYSKIPDVNWTLALIVPQSELYAATKALLLKTLLVVLFTIILSILFVLYFAKYLTININKVNRLALAISKGDLTQNIEVNSHDELGEMASYLNKMIENLKNIIKTIMDNSQDMSAASEELSATVEEMTSKIETISTSTEQISNISQQSSATSKEIASSVEEVNSNITNLSNKANDGNNQSSKISKRAIEISDKAKASSEETENLYREKEKNILQAIEEGKIVDEIISMADAISNIASQTNLLALNAAIEAARAGENGKGFAVVAEEVRKLAEQSSNTVSKIQKTIGRVNSAFSYLSENSNGILTFVNEKVLEDYKLLVHTGKQYNDDADFINKMSKDIAFMSEELASTIFEVNKAIDNMATNSQNTARNSSEILNSINEAVQRMEQISITAQNQAELAQKLNELIQNFKI</sequence>
<keyword evidence="5" id="KW-1133">Transmembrane helix</keyword>
<dbReference type="AlphaFoldDB" id="A0A923E6G9"/>
<organism evidence="8 9">
    <name type="scientific">Clostridium tetanomorphum</name>
    <dbReference type="NCBI Taxonomy" id="1553"/>
    <lineage>
        <taxon>Bacteria</taxon>
        <taxon>Bacillati</taxon>
        <taxon>Bacillota</taxon>
        <taxon>Clostridia</taxon>
        <taxon>Eubacteriales</taxon>
        <taxon>Clostridiaceae</taxon>
        <taxon>Clostridium</taxon>
    </lineage>
</organism>
<dbReference type="Pfam" id="PF00672">
    <property type="entry name" value="HAMP"/>
    <property type="match status" value="1"/>
</dbReference>
<keyword evidence="4" id="KW-0175">Coiled coil</keyword>
<dbReference type="SUPFAM" id="SSF103190">
    <property type="entry name" value="Sensory domain-like"/>
    <property type="match status" value="1"/>
</dbReference>
<evidence type="ECO:0000256" key="2">
    <source>
        <dbReference type="ARBA" id="ARBA00029447"/>
    </source>
</evidence>
<evidence type="ECO:0000256" key="5">
    <source>
        <dbReference type="SAM" id="Phobius"/>
    </source>
</evidence>
<comment type="similarity">
    <text evidence="2">Belongs to the methyl-accepting chemotaxis (MCP) protein family.</text>
</comment>
<accession>A0A923E6G9</accession>
<evidence type="ECO:0000313" key="8">
    <source>
        <dbReference type="EMBL" id="MBC2397397.1"/>
    </source>
</evidence>
<dbReference type="PANTHER" id="PTHR32089:SF112">
    <property type="entry name" value="LYSOZYME-LIKE PROTEIN-RELATED"/>
    <property type="match status" value="1"/>
</dbReference>